<proteinExistence type="predicted"/>
<dbReference type="EMBL" id="BARU01021148">
    <property type="protein sequence ID" value="GAH57269.1"/>
    <property type="molecule type" value="Genomic_DNA"/>
</dbReference>
<reference evidence="2" key="1">
    <citation type="journal article" date="2014" name="Front. Microbiol.">
        <title>High frequency of phylogenetically diverse reductive dehalogenase-homologous genes in deep subseafloor sedimentary metagenomes.</title>
        <authorList>
            <person name="Kawai M."/>
            <person name="Futagami T."/>
            <person name="Toyoda A."/>
            <person name="Takaki Y."/>
            <person name="Nishi S."/>
            <person name="Hori S."/>
            <person name="Arai W."/>
            <person name="Tsubouchi T."/>
            <person name="Morono Y."/>
            <person name="Uchiyama I."/>
            <person name="Ito T."/>
            <person name="Fujiyama A."/>
            <person name="Inagaki F."/>
            <person name="Takami H."/>
        </authorList>
    </citation>
    <scope>NUCLEOTIDE SEQUENCE</scope>
    <source>
        <strain evidence="2">Expedition CK06-06</strain>
    </source>
</reference>
<dbReference type="PANTHER" id="PTHR43566:SF1">
    <property type="entry name" value="AAA+ ATPASE DOMAIN-CONTAINING PROTEIN"/>
    <property type="match status" value="1"/>
</dbReference>
<organism evidence="2">
    <name type="scientific">marine sediment metagenome</name>
    <dbReference type="NCBI Taxonomy" id="412755"/>
    <lineage>
        <taxon>unclassified sequences</taxon>
        <taxon>metagenomes</taxon>
        <taxon>ecological metagenomes</taxon>
    </lineage>
</organism>
<feature type="domain" description="AAA" evidence="1">
    <location>
        <begin position="18"/>
        <end position="87"/>
    </location>
</feature>
<sequence length="201" mass="23981">KRELIQDPYFFEKVDRMDESIPLVIFDEIHKYSNWKNYLKGVYDRFAKEYKILVTGSGRLDLYQKGGDSLAGRYMKFHLLPFTYSELTNHQYSVPYFINHSFRFQEDNQTNYGLWDDLFELSGFPEPFLKGKKDFYRLWSNNYQHQLIREDIRDLTQIKKFDSLEILYSLLPLKVGNPLSLSSLNTDVQVSVDSVKTWEQI</sequence>
<comment type="caution">
    <text evidence="2">The sequence shown here is derived from an EMBL/GenBank/DDBJ whole genome shotgun (WGS) entry which is preliminary data.</text>
</comment>
<dbReference type="PANTHER" id="PTHR43566">
    <property type="entry name" value="CONSERVED PROTEIN"/>
    <property type="match status" value="1"/>
</dbReference>
<protein>
    <recommendedName>
        <fullName evidence="1">AAA domain-containing protein</fullName>
    </recommendedName>
</protein>
<dbReference type="Pfam" id="PF13173">
    <property type="entry name" value="AAA_14"/>
    <property type="match status" value="1"/>
</dbReference>
<dbReference type="InterPro" id="IPR041682">
    <property type="entry name" value="AAA_14"/>
</dbReference>
<evidence type="ECO:0000313" key="2">
    <source>
        <dbReference type="EMBL" id="GAH57269.1"/>
    </source>
</evidence>
<gene>
    <name evidence="2" type="ORF">S03H2_34634</name>
</gene>
<feature type="non-terminal residue" evidence="2">
    <location>
        <position position="1"/>
    </location>
</feature>
<name>X1HTW0_9ZZZZ</name>
<dbReference type="SUPFAM" id="SSF52540">
    <property type="entry name" value="P-loop containing nucleoside triphosphate hydrolases"/>
    <property type="match status" value="1"/>
</dbReference>
<accession>X1HTW0</accession>
<evidence type="ECO:0000259" key="1">
    <source>
        <dbReference type="Pfam" id="PF13173"/>
    </source>
</evidence>
<dbReference type="AlphaFoldDB" id="X1HTW0"/>
<dbReference type="InterPro" id="IPR027417">
    <property type="entry name" value="P-loop_NTPase"/>
</dbReference>